<evidence type="ECO:0000313" key="3">
    <source>
        <dbReference type="Proteomes" id="UP000433788"/>
    </source>
</evidence>
<evidence type="ECO:0000313" key="2">
    <source>
        <dbReference type="EMBL" id="MRH77613.1"/>
    </source>
</evidence>
<dbReference type="PANTHER" id="PTHR47515:SF2">
    <property type="entry name" value="INTEGRASE CORE DOMAIN PROTEIN"/>
    <property type="match status" value="1"/>
</dbReference>
<organism evidence="2 3">
    <name type="scientific">Spiribacter salilacus</name>
    <dbReference type="NCBI Taxonomy" id="2664894"/>
    <lineage>
        <taxon>Bacteria</taxon>
        <taxon>Pseudomonadati</taxon>
        <taxon>Pseudomonadota</taxon>
        <taxon>Gammaproteobacteria</taxon>
        <taxon>Chromatiales</taxon>
        <taxon>Ectothiorhodospiraceae</taxon>
        <taxon>Spiribacter</taxon>
    </lineage>
</organism>
<dbReference type="InterPro" id="IPR001584">
    <property type="entry name" value="Integrase_cat-core"/>
</dbReference>
<evidence type="ECO:0000259" key="1">
    <source>
        <dbReference type="PROSITE" id="PS50994"/>
    </source>
</evidence>
<reference evidence="2 3" key="1">
    <citation type="submission" date="2019-11" db="EMBL/GenBank/DDBJ databases">
        <authorList>
            <person name="Zhang X.Y."/>
        </authorList>
    </citation>
    <scope>NUCLEOTIDE SEQUENCE [LARGE SCALE GENOMIC DNA]</scope>
    <source>
        <strain evidence="2 3">C176</strain>
    </source>
</reference>
<dbReference type="InterPro" id="IPR012337">
    <property type="entry name" value="RNaseH-like_sf"/>
</dbReference>
<dbReference type="GO" id="GO:0015074">
    <property type="term" value="P:DNA integration"/>
    <property type="evidence" value="ECO:0007669"/>
    <property type="project" value="InterPro"/>
</dbReference>
<dbReference type="SUPFAM" id="SSF53098">
    <property type="entry name" value="Ribonuclease H-like"/>
    <property type="match status" value="1"/>
</dbReference>
<feature type="domain" description="Integrase catalytic" evidence="1">
    <location>
        <begin position="1"/>
        <end position="80"/>
    </location>
</feature>
<name>A0A6N7QQE9_9GAMM</name>
<dbReference type="EMBL" id="WJPP01000001">
    <property type="protein sequence ID" value="MRH77613.1"/>
    <property type="molecule type" value="Genomic_DNA"/>
</dbReference>
<accession>A0A6N7QQE9</accession>
<proteinExistence type="predicted"/>
<dbReference type="AlphaFoldDB" id="A0A6N7QQE9"/>
<protein>
    <submittedName>
        <fullName evidence="2">Transposase</fullName>
    </submittedName>
</protein>
<dbReference type="PANTHER" id="PTHR47515">
    <property type="entry name" value="LOW CALCIUM RESPONSE LOCUS PROTEIN T"/>
    <property type="match status" value="1"/>
</dbReference>
<keyword evidence="3" id="KW-1185">Reference proteome</keyword>
<dbReference type="Proteomes" id="UP000433788">
    <property type="component" value="Unassembled WGS sequence"/>
</dbReference>
<comment type="caution">
    <text evidence="2">The sequence shown here is derived from an EMBL/GenBank/DDBJ whole genome shotgun (WGS) entry which is preliminary data.</text>
</comment>
<dbReference type="Pfam" id="PF13683">
    <property type="entry name" value="rve_3"/>
    <property type="match status" value="1"/>
</dbReference>
<gene>
    <name evidence="2" type="ORF">GH984_02715</name>
</gene>
<sequence>MNTVRAYGLTHEFITPYTPERNGLMERFFRSLKEGCIWQHQFEPLAHARQVIVQWIRFYNNERPHQLSAAVILHSCANATSEISSTSISDKIMARIQSPFDA</sequence>
<dbReference type="GO" id="GO:0003676">
    <property type="term" value="F:nucleic acid binding"/>
    <property type="evidence" value="ECO:0007669"/>
    <property type="project" value="InterPro"/>
</dbReference>
<dbReference type="PROSITE" id="PS50994">
    <property type="entry name" value="INTEGRASE"/>
    <property type="match status" value="1"/>
</dbReference>
<dbReference type="InterPro" id="IPR036397">
    <property type="entry name" value="RNaseH_sf"/>
</dbReference>
<dbReference type="Gene3D" id="3.30.420.10">
    <property type="entry name" value="Ribonuclease H-like superfamily/Ribonuclease H"/>
    <property type="match status" value="1"/>
</dbReference>